<feature type="domain" description="Glycosyltransferase subfamily 4-like N-terminal" evidence="2">
    <location>
        <begin position="16"/>
        <end position="117"/>
    </location>
</feature>
<evidence type="ECO:0000259" key="1">
    <source>
        <dbReference type="Pfam" id="PF00534"/>
    </source>
</evidence>
<dbReference type="AlphaFoldDB" id="A0A451A014"/>
<dbReference type="InterPro" id="IPR001296">
    <property type="entry name" value="Glyco_trans_1"/>
</dbReference>
<dbReference type="Pfam" id="PF13439">
    <property type="entry name" value="Glyco_transf_4"/>
    <property type="match status" value="1"/>
</dbReference>
<evidence type="ECO:0000259" key="2">
    <source>
        <dbReference type="Pfam" id="PF13439"/>
    </source>
</evidence>
<protein>
    <submittedName>
        <fullName evidence="3">Glycosyltransferase involved in cell wall bisynthesis</fullName>
    </submittedName>
</protein>
<accession>A0A451A014</accession>
<dbReference type="SUPFAM" id="SSF53756">
    <property type="entry name" value="UDP-Glycosyltransferase/glycogen phosphorylase"/>
    <property type="match status" value="1"/>
</dbReference>
<feature type="domain" description="Glycosyl transferase family 1" evidence="1">
    <location>
        <begin position="165"/>
        <end position="322"/>
    </location>
</feature>
<dbReference type="EMBL" id="CAADFX010000100">
    <property type="protein sequence ID" value="VFK59372.1"/>
    <property type="molecule type" value="Genomic_DNA"/>
</dbReference>
<dbReference type="Gene3D" id="3.40.50.2000">
    <property type="entry name" value="Glycogen Phosphorylase B"/>
    <property type="match status" value="2"/>
</dbReference>
<evidence type="ECO:0000313" key="3">
    <source>
        <dbReference type="EMBL" id="VFK59372.1"/>
    </source>
</evidence>
<name>A0A451A014_9GAMM</name>
<dbReference type="GO" id="GO:0016757">
    <property type="term" value="F:glycosyltransferase activity"/>
    <property type="evidence" value="ECO:0007669"/>
    <property type="project" value="InterPro"/>
</dbReference>
<sequence length="352" mass="39244">MRIINTVFGDAIGEYIGGRWRVVLDYARVLNGLGHQVLLVLNPRTARVEETRLPEGVRLAWVRNSGHYDLFARWHSRRLIDEFRPDAIIAHCGRSVGVMLHAARKHTPVIGVSHSNNVGRMVPADAYFNISTHIDTLIKAYPRHSKLGYHLPNMIEVPADAEFQPRPFRQPPKIGAMGRFDHVKGFDIYLRALGILKEKGHAFSALLGGGGKEEEELIELRDRLGLDEQVSFVGWVGNPIAFFSDLDLVCIPSRSDAFGITPLEAGVAGIPQVLSDAEGHRDMFVDGKHARLIPRDRPDLLAEGLLALLENQSYAHALAQQAFLRVSGSYGSARFAVDLERNLEDILHCFKK</sequence>
<dbReference type="Pfam" id="PF00534">
    <property type="entry name" value="Glycos_transf_1"/>
    <property type="match status" value="1"/>
</dbReference>
<dbReference type="PANTHER" id="PTHR12526:SF627">
    <property type="entry name" value="D-RHAMNOSYLTRANSFERASE WBPZ"/>
    <property type="match status" value="1"/>
</dbReference>
<dbReference type="PANTHER" id="PTHR12526">
    <property type="entry name" value="GLYCOSYLTRANSFERASE"/>
    <property type="match status" value="1"/>
</dbReference>
<proteinExistence type="predicted"/>
<reference evidence="3" key="1">
    <citation type="submission" date="2019-02" db="EMBL/GenBank/DDBJ databases">
        <authorList>
            <person name="Gruber-Vodicka R. H."/>
            <person name="Seah K. B. B."/>
        </authorList>
    </citation>
    <scope>NUCLEOTIDE SEQUENCE</scope>
    <source>
        <strain evidence="3">BECK_BY1</strain>
    </source>
</reference>
<dbReference type="GO" id="GO:1901135">
    <property type="term" value="P:carbohydrate derivative metabolic process"/>
    <property type="evidence" value="ECO:0007669"/>
    <property type="project" value="UniProtKB-ARBA"/>
</dbReference>
<keyword evidence="3" id="KW-0808">Transferase</keyword>
<dbReference type="InterPro" id="IPR028098">
    <property type="entry name" value="Glyco_trans_4-like_N"/>
</dbReference>
<gene>
    <name evidence="3" type="ORF">BECKTUN1418D_GA0071000_11007</name>
</gene>
<organism evidence="3">
    <name type="scientific">Candidatus Kentrum sp. TUN</name>
    <dbReference type="NCBI Taxonomy" id="2126343"/>
    <lineage>
        <taxon>Bacteria</taxon>
        <taxon>Pseudomonadati</taxon>
        <taxon>Pseudomonadota</taxon>
        <taxon>Gammaproteobacteria</taxon>
        <taxon>Candidatus Kentrum</taxon>
    </lineage>
</organism>